<evidence type="ECO:0000259" key="1">
    <source>
        <dbReference type="Pfam" id="PF24626"/>
    </source>
</evidence>
<dbReference type="Proteomes" id="UP001151760">
    <property type="component" value="Unassembled WGS sequence"/>
</dbReference>
<reference evidence="2" key="1">
    <citation type="journal article" date="2022" name="Int. J. Mol. Sci.">
        <title>Draft Genome of Tanacetum Coccineum: Genomic Comparison of Closely Related Tanacetum-Family Plants.</title>
        <authorList>
            <person name="Yamashiro T."/>
            <person name="Shiraishi A."/>
            <person name="Nakayama K."/>
            <person name="Satake H."/>
        </authorList>
    </citation>
    <scope>NUCLEOTIDE SEQUENCE</scope>
</reference>
<dbReference type="PANTHER" id="PTHR46148">
    <property type="entry name" value="CHROMO DOMAIN-CONTAINING PROTEIN"/>
    <property type="match status" value="1"/>
</dbReference>
<gene>
    <name evidence="2" type="ORF">Tco_0860832</name>
</gene>
<dbReference type="Pfam" id="PF24626">
    <property type="entry name" value="SH3_Tf2-1"/>
    <property type="match status" value="1"/>
</dbReference>
<organism evidence="2 3">
    <name type="scientific">Tanacetum coccineum</name>
    <dbReference type="NCBI Taxonomy" id="301880"/>
    <lineage>
        <taxon>Eukaryota</taxon>
        <taxon>Viridiplantae</taxon>
        <taxon>Streptophyta</taxon>
        <taxon>Embryophyta</taxon>
        <taxon>Tracheophyta</taxon>
        <taxon>Spermatophyta</taxon>
        <taxon>Magnoliopsida</taxon>
        <taxon>eudicotyledons</taxon>
        <taxon>Gunneridae</taxon>
        <taxon>Pentapetalae</taxon>
        <taxon>asterids</taxon>
        <taxon>campanulids</taxon>
        <taxon>Asterales</taxon>
        <taxon>Asteraceae</taxon>
        <taxon>Asteroideae</taxon>
        <taxon>Anthemideae</taxon>
        <taxon>Anthemidinae</taxon>
        <taxon>Tanacetum</taxon>
    </lineage>
</organism>
<comment type="caution">
    <text evidence="2">The sequence shown here is derived from an EMBL/GenBank/DDBJ whole genome shotgun (WGS) entry which is preliminary data.</text>
</comment>
<proteinExistence type="predicted"/>
<protein>
    <recommendedName>
        <fullName evidence="1">Tf2-1-like SH3-like domain-containing protein</fullName>
    </recommendedName>
</protein>
<evidence type="ECO:0000313" key="2">
    <source>
        <dbReference type="EMBL" id="GJT13790.1"/>
    </source>
</evidence>
<sequence length="133" mass="15261">MQAARDRQKSYADLKRKSRSFIVGIQVMLKFLLGKGRTFGKQGEVDPSTMGPFKVLEKVGSVAYKLELPEELSRVYNTFHVSNLKKCHADEPLAVSFDGLHFDDKLQFVEEPIKIMDREVKRLKRSHIPLVKV</sequence>
<feature type="domain" description="Tf2-1-like SH3-like" evidence="1">
    <location>
        <begin position="26"/>
        <end position="88"/>
    </location>
</feature>
<evidence type="ECO:0000313" key="3">
    <source>
        <dbReference type="Proteomes" id="UP001151760"/>
    </source>
</evidence>
<keyword evidence="3" id="KW-1185">Reference proteome</keyword>
<accession>A0ABQ5BG20</accession>
<dbReference type="EMBL" id="BQNB010013260">
    <property type="protein sequence ID" value="GJT13790.1"/>
    <property type="molecule type" value="Genomic_DNA"/>
</dbReference>
<name>A0ABQ5BG20_9ASTR</name>
<dbReference type="InterPro" id="IPR056924">
    <property type="entry name" value="SH3_Tf2-1"/>
</dbReference>
<dbReference type="PANTHER" id="PTHR46148:SF59">
    <property type="entry name" value="NUCLEOTIDYLTRANSFERASE, RIBONUCLEASE H"/>
    <property type="match status" value="1"/>
</dbReference>
<reference evidence="2" key="2">
    <citation type="submission" date="2022-01" db="EMBL/GenBank/DDBJ databases">
        <authorList>
            <person name="Yamashiro T."/>
            <person name="Shiraishi A."/>
            <person name="Satake H."/>
            <person name="Nakayama K."/>
        </authorList>
    </citation>
    <scope>NUCLEOTIDE SEQUENCE</scope>
</reference>